<evidence type="ECO:0000259" key="3">
    <source>
        <dbReference type="Pfam" id="PF18013"/>
    </source>
</evidence>
<evidence type="ECO:0000313" key="4">
    <source>
        <dbReference type="EMBL" id="NEA20722.1"/>
    </source>
</evidence>
<sequence length="633" mass="64284">MLKIKQGVNGVAGNTAGGTTQKAIEGDGSSATRRNVGRYVGAAVSGAVTGAQAGGLPGALVGAAVNAGGEGAQDAVKGVSKVTGGGPAVKPADPRGLGAGGTGYERGVSKDDQGPGSKAAKGVAVGGGAAAAPPTMGVVMAMALLNWLKAMFFAAMAMAVNAGKLLWTLFVNVVKAIGHAIAAPFVAVGSFIANTAGAVLGVTVTATMAPAAAAMSGIAAVTATVALVGTALAGVFNSTAQTEASINANRSTCAVHAVSVGNGSGATVPADVEKNAKEVYSVLSSWGMPQENIAGILGNWSQESGIDPTSVQNFPTGTYTMTTAKTSAAQNTDNGIGLGQWTFGRNTLLRQYARSKGVDWFTIKAQAAFMVDGDNPADVAVFKDMLKRSQGSPRTAALHFHEKWERSADGAAGLTARGDKAEMWFGKMSGWSVDNSIVGVVEDIVGGIIENIADGINTILGNCTSKASDSVSLKDGGMTQEEAQDLVSLFNREGDKFLDNRYGPGGGPGSCGDNHAMNCVSFSTYFVNKYTTFQTYPVGDGKQTAYTIARKTGKQMSSAPTAYSVGSNSGSTPAGHTLVVLGVQGDKVILGEAGYCAYMGRVRVDSAARMAAEGWKFVDMSDSMLPSDKIKTA</sequence>
<reference evidence="4 5" key="1">
    <citation type="submission" date="2020-01" db="EMBL/GenBank/DDBJ databases">
        <title>Insect and environment-associated Actinomycetes.</title>
        <authorList>
            <person name="Currrie C."/>
            <person name="Chevrette M."/>
            <person name="Carlson C."/>
            <person name="Stubbendieck R."/>
            <person name="Wendt-Pienkowski E."/>
        </authorList>
    </citation>
    <scope>NUCLEOTIDE SEQUENCE [LARGE SCALE GENOMIC DNA]</scope>
    <source>
        <strain evidence="4 5">SID11342</strain>
    </source>
</reference>
<proteinExistence type="predicted"/>
<feature type="region of interest" description="Disordered" evidence="1">
    <location>
        <begin position="83"/>
        <end position="120"/>
    </location>
</feature>
<protein>
    <recommendedName>
        <fullName evidence="3">Phage tail lysozyme domain-containing protein</fullName>
    </recommendedName>
</protein>
<accession>A0A6N9UDQ4</accession>
<dbReference type="EMBL" id="JAAGLQ010000746">
    <property type="protein sequence ID" value="NEA20722.1"/>
    <property type="molecule type" value="Genomic_DNA"/>
</dbReference>
<comment type="caution">
    <text evidence="4">The sequence shown here is derived from an EMBL/GenBank/DDBJ whole genome shotgun (WGS) entry which is preliminary data.</text>
</comment>
<evidence type="ECO:0000256" key="2">
    <source>
        <dbReference type="SAM" id="Phobius"/>
    </source>
</evidence>
<organism evidence="4 5">
    <name type="scientific">Streptomyces halstedii</name>
    <dbReference type="NCBI Taxonomy" id="1944"/>
    <lineage>
        <taxon>Bacteria</taxon>
        <taxon>Bacillati</taxon>
        <taxon>Actinomycetota</taxon>
        <taxon>Actinomycetes</taxon>
        <taxon>Kitasatosporales</taxon>
        <taxon>Streptomycetaceae</taxon>
        <taxon>Streptomyces</taxon>
    </lineage>
</organism>
<gene>
    <name evidence="4" type="ORF">G3I29_35875</name>
</gene>
<keyword evidence="2" id="KW-1133">Transmembrane helix</keyword>
<evidence type="ECO:0000313" key="5">
    <source>
        <dbReference type="Proteomes" id="UP000471293"/>
    </source>
</evidence>
<dbReference type="RefSeq" id="WP_164350672.1">
    <property type="nucleotide sequence ID" value="NZ_JAAGLQ010000746.1"/>
</dbReference>
<feature type="domain" description="Phage tail lysozyme" evidence="3">
    <location>
        <begin position="274"/>
        <end position="428"/>
    </location>
</feature>
<dbReference type="Pfam" id="PF18013">
    <property type="entry name" value="Phage_lysozyme2"/>
    <property type="match status" value="1"/>
</dbReference>
<name>A0A6N9UDQ4_STRHA</name>
<dbReference type="Gene3D" id="1.10.530.10">
    <property type="match status" value="1"/>
</dbReference>
<feature type="compositionally biased region" description="Low complexity" evidence="1">
    <location>
        <begin position="7"/>
        <end position="20"/>
    </location>
</feature>
<evidence type="ECO:0000256" key="1">
    <source>
        <dbReference type="SAM" id="MobiDB-lite"/>
    </source>
</evidence>
<dbReference type="Proteomes" id="UP000471293">
    <property type="component" value="Unassembled WGS sequence"/>
</dbReference>
<dbReference type="AlphaFoldDB" id="A0A6N9UDQ4"/>
<keyword evidence="2" id="KW-0812">Transmembrane</keyword>
<dbReference type="InterPro" id="IPR041219">
    <property type="entry name" value="Phage_lysozyme2"/>
</dbReference>
<feature type="transmembrane region" description="Helical" evidence="2">
    <location>
        <begin position="212"/>
        <end position="236"/>
    </location>
</feature>
<keyword evidence="2" id="KW-0472">Membrane</keyword>
<feature type="region of interest" description="Disordered" evidence="1">
    <location>
        <begin position="1"/>
        <end position="32"/>
    </location>
</feature>
<feature type="transmembrane region" description="Helical" evidence="2">
    <location>
        <begin position="176"/>
        <end position="200"/>
    </location>
</feature>